<dbReference type="InterPro" id="IPR043519">
    <property type="entry name" value="NT_sf"/>
</dbReference>
<dbReference type="OrthoDB" id="9799092at2"/>
<dbReference type="AlphaFoldDB" id="A0A2W0HEG0"/>
<dbReference type="PANTHER" id="PTHR34822">
    <property type="entry name" value="GRPB DOMAIN PROTEIN (AFU_ORTHOLOGUE AFUA_1G01530)"/>
    <property type="match status" value="1"/>
</dbReference>
<dbReference type="InterPro" id="IPR007344">
    <property type="entry name" value="GrpB/CoaE"/>
</dbReference>
<accession>A0A2W0HEG0</accession>
<proteinExistence type="predicted"/>
<gene>
    <name evidence="1" type="ORF">CR205_18440</name>
</gene>
<dbReference type="EMBL" id="PDOF01000004">
    <property type="protein sequence ID" value="PYZ95695.1"/>
    <property type="molecule type" value="Genomic_DNA"/>
</dbReference>
<evidence type="ECO:0000313" key="2">
    <source>
        <dbReference type="Proteomes" id="UP000248066"/>
    </source>
</evidence>
<dbReference type="Proteomes" id="UP000248066">
    <property type="component" value="Unassembled WGS sequence"/>
</dbReference>
<dbReference type="SUPFAM" id="SSF81301">
    <property type="entry name" value="Nucleotidyltransferase"/>
    <property type="match status" value="1"/>
</dbReference>
<comment type="caution">
    <text evidence="1">The sequence shown here is derived from an EMBL/GenBank/DDBJ whole genome shotgun (WGS) entry which is preliminary data.</text>
</comment>
<keyword evidence="2" id="KW-1185">Reference proteome</keyword>
<dbReference type="RefSeq" id="WP_110521816.1">
    <property type="nucleotide sequence ID" value="NZ_PDOF01000004.1"/>
</dbReference>
<sequence>MKNYWQTARAVRVLPYDPTWKEAFEKEEKRLNRIFGKTARGIHHIGSTSVEGLNAKPIIDILIEVANMENADRCTEEMGMAGYTAKGENGIPGRRYFYKGEGNERSHHVHVFEEGSDQVITHLAFRDYLRKHPEEKRRYAALKEQLAVAYPKDIDSYIQGKTNFVEELTQKALSWAKEQSRHAN</sequence>
<dbReference type="Pfam" id="PF04229">
    <property type="entry name" value="GrpB"/>
    <property type="match status" value="1"/>
</dbReference>
<evidence type="ECO:0008006" key="3">
    <source>
        <dbReference type="Google" id="ProtNLM"/>
    </source>
</evidence>
<evidence type="ECO:0000313" key="1">
    <source>
        <dbReference type="EMBL" id="PYZ95695.1"/>
    </source>
</evidence>
<organism evidence="1 2">
    <name type="scientific">Alteribacter lacisalsi</name>
    <dbReference type="NCBI Taxonomy" id="2045244"/>
    <lineage>
        <taxon>Bacteria</taxon>
        <taxon>Bacillati</taxon>
        <taxon>Bacillota</taxon>
        <taxon>Bacilli</taxon>
        <taxon>Bacillales</taxon>
        <taxon>Bacillaceae</taxon>
        <taxon>Alteribacter</taxon>
    </lineage>
</organism>
<reference evidence="1 2" key="1">
    <citation type="submission" date="2017-10" db="EMBL/GenBank/DDBJ databases">
        <title>Bacillus sp. nov., a halophilic bacterium isolated from a Yangshapao Lake.</title>
        <authorList>
            <person name="Wang H."/>
        </authorList>
    </citation>
    <scope>NUCLEOTIDE SEQUENCE [LARGE SCALE GENOMIC DNA]</scope>
    <source>
        <strain evidence="1 2">YSP-3</strain>
    </source>
</reference>
<dbReference type="Gene3D" id="3.30.460.10">
    <property type="entry name" value="Beta Polymerase, domain 2"/>
    <property type="match status" value="1"/>
</dbReference>
<dbReference type="PANTHER" id="PTHR34822:SF1">
    <property type="entry name" value="GRPB FAMILY PROTEIN"/>
    <property type="match status" value="1"/>
</dbReference>
<name>A0A2W0HEG0_9BACI</name>
<protein>
    <recommendedName>
        <fullName evidence="3">GrpB family protein</fullName>
    </recommendedName>
</protein>